<reference evidence="2" key="1">
    <citation type="submission" date="2020-11" db="EMBL/GenBank/DDBJ databases">
        <authorList>
            <person name="Tran Van P."/>
        </authorList>
    </citation>
    <scope>NUCLEOTIDE SEQUENCE</scope>
</reference>
<evidence type="ECO:0000313" key="2">
    <source>
        <dbReference type="EMBL" id="CAD7194124.1"/>
    </source>
</evidence>
<feature type="coiled-coil region" evidence="1">
    <location>
        <begin position="470"/>
        <end position="532"/>
    </location>
</feature>
<protein>
    <submittedName>
        <fullName evidence="2">Uncharacterized protein</fullName>
    </submittedName>
</protein>
<accession>A0A7R8Z314</accession>
<feature type="coiled-coil region" evidence="1">
    <location>
        <begin position="68"/>
        <end position="95"/>
    </location>
</feature>
<keyword evidence="1" id="KW-0175">Coiled coil</keyword>
<gene>
    <name evidence="2" type="ORF">TDIB3V08_LOCUS558</name>
</gene>
<dbReference type="AlphaFoldDB" id="A0A7R8Z314"/>
<feature type="coiled-coil region" evidence="1">
    <location>
        <begin position="126"/>
        <end position="160"/>
    </location>
</feature>
<evidence type="ECO:0000256" key="1">
    <source>
        <dbReference type="SAM" id="Coils"/>
    </source>
</evidence>
<organism evidence="2">
    <name type="scientific">Timema douglasi</name>
    <name type="common">Walking stick</name>
    <dbReference type="NCBI Taxonomy" id="61478"/>
    <lineage>
        <taxon>Eukaryota</taxon>
        <taxon>Metazoa</taxon>
        <taxon>Ecdysozoa</taxon>
        <taxon>Arthropoda</taxon>
        <taxon>Hexapoda</taxon>
        <taxon>Insecta</taxon>
        <taxon>Pterygota</taxon>
        <taxon>Neoptera</taxon>
        <taxon>Polyneoptera</taxon>
        <taxon>Phasmatodea</taxon>
        <taxon>Timematodea</taxon>
        <taxon>Timematoidea</taxon>
        <taxon>Timematidae</taxon>
        <taxon>Timema</taxon>
    </lineage>
</organism>
<name>A0A7R8Z314_TIMDO</name>
<dbReference type="EMBL" id="OA564391">
    <property type="protein sequence ID" value="CAD7194124.1"/>
    <property type="molecule type" value="Genomic_DNA"/>
</dbReference>
<proteinExistence type="predicted"/>
<feature type="coiled-coil region" evidence="1">
    <location>
        <begin position="362"/>
        <end position="442"/>
    </location>
</feature>
<sequence>MQYHAHWCPSPKITCYQGTLRCPYFPRPVVCKLSGLERRDEVMKQMLGDVKILLAQLDPVPTNMHQAAKLLESSNQRLTHQLERLKTLLRQHSSHMDTSKGIMKEELSQKSNEQLRVHLIAVQSQMSSTERKLEEAKVLADSLRSQVQNLQVEMNRKHKLRSEQEVEREAENKRLQEELIIKSQVLSEAIQAADVIIDDLIALKKLLKEAGTDVQINWTRLESRGNSLKDVMHVCRCCVNEVGQEVLKSQNMLKQAEQINLCLNEKTKELTQHVGILEEQTLSLTRELQQTIKDRDELLQEKYNVTDQNNRLQGMLGQTQDDNTRLKKLLDENNKIVNDHHRTLEEKEKLITDLQTCLCDLNEVGQQEVLTLNREKEQLECALELESSINTGELDTAREENSRIKQILEMKERDLDSAAHKIKEQDNQLAQLRQERDNLIYSYQENLKSKEDILILREKLTNHENIVLQREQLAANQVELLERIDNYRNNLESLQLNNEQLINCHQQLSLKVNDLENELHKVSEALNKSQEVVDASYQEN</sequence>